<accession>A0A2P2ITR6</accession>
<name>A0A2P2ITR6_RHIMU</name>
<reference evidence="1" key="1">
    <citation type="submission" date="2018-02" db="EMBL/GenBank/DDBJ databases">
        <title>Rhizophora mucronata_Transcriptome.</title>
        <authorList>
            <person name="Meera S.P."/>
            <person name="Sreeshan A."/>
            <person name="Augustine A."/>
        </authorList>
    </citation>
    <scope>NUCLEOTIDE SEQUENCE</scope>
    <source>
        <tissue evidence="1">Leaf</tissue>
    </source>
</reference>
<dbReference type="EMBL" id="GGEC01004120">
    <property type="protein sequence ID" value="MBW84603.1"/>
    <property type="molecule type" value="Transcribed_RNA"/>
</dbReference>
<evidence type="ECO:0000313" key="1">
    <source>
        <dbReference type="EMBL" id="MBW84603.1"/>
    </source>
</evidence>
<sequence length="52" mass="5483">MVGKEAVKVVDRKQCRHWPETIVCMNLEDPFDGVLAGGDVDGAVAATGKVIG</sequence>
<dbReference type="AlphaFoldDB" id="A0A2P2ITR6"/>
<protein>
    <submittedName>
        <fullName evidence="1">Uncharacterized protein</fullName>
    </submittedName>
</protein>
<proteinExistence type="predicted"/>
<organism evidence="1">
    <name type="scientific">Rhizophora mucronata</name>
    <name type="common">Asiatic mangrove</name>
    <dbReference type="NCBI Taxonomy" id="61149"/>
    <lineage>
        <taxon>Eukaryota</taxon>
        <taxon>Viridiplantae</taxon>
        <taxon>Streptophyta</taxon>
        <taxon>Embryophyta</taxon>
        <taxon>Tracheophyta</taxon>
        <taxon>Spermatophyta</taxon>
        <taxon>Magnoliopsida</taxon>
        <taxon>eudicotyledons</taxon>
        <taxon>Gunneridae</taxon>
        <taxon>Pentapetalae</taxon>
        <taxon>rosids</taxon>
        <taxon>fabids</taxon>
        <taxon>Malpighiales</taxon>
        <taxon>Rhizophoraceae</taxon>
        <taxon>Rhizophora</taxon>
    </lineage>
</organism>